<keyword evidence="3" id="KW-1185">Reference proteome</keyword>
<feature type="non-terminal residue" evidence="2">
    <location>
        <position position="1"/>
    </location>
</feature>
<evidence type="ECO:0000313" key="2">
    <source>
        <dbReference type="EMBL" id="CAG7701782.1"/>
    </source>
</evidence>
<keyword evidence="1" id="KW-0812">Transmembrane</keyword>
<proteinExistence type="predicted"/>
<accession>A0A8J2J5G6</accession>
<dbReference type="Proteomes" id="UP000708208">
    <property type="component" value="Unassembled WGS sequence"/>
</dbReference>
<name>A0A8J2J5G6_9HEXA</name>
<sequence length="102" mass="11371">SIVIFIQIKSLPPIIQRWFQQAGKVLQIPQPDTIRCTIALQNINANHFGLQAKLFTITFGTIGGILGLIITNVFVVAPMQFNPAAQLTLEYFRSSNIINTME</sequence>
<dbReference type="EMBL" id="CAJVCH010027166">
    <property type="protein sequence ID" value="CAG7701782.1"/>
    <property type="molecule type" value="Genomic_DNA"/>
</dbReference>
<dbReference type="AlphaFoldDB" id="A0A8J2J5G6"/>
<comment type="caution">
    <text evidence="2">The sequence shown here is derived from an EMBL/GenBank/DDBJ whole genome shotgun (WGS) entry which is preliminary data.</text>
</comment>
<feature type="transmembrane region" description="Helical" evidence="1">
    <location>
        <begin position="54"/>
        <end position="77"/>
    </location>
</feature>
<reference evidence="2" key="1">
    <citation type="submission" date="2021-06" db="EMBL/GenBank/DDBJ databases">
        <authorList>
            <person name="Hodson N. C."/>
            <person name="Mongue J. A."/>
            <person name="Jaron S. K."/>
        </authorList>
    </citation>
    <scope>NUCLEOTIDE SEQUENCE</scope>
</reference>
<protein>
    <submittedName>
        <fullName evidence="2">Uncharacterized protein</fullName>
    </submittedName>
</protein>
<organism evidence="2 3">
    <name type="scientific">Allacma fusca</name>
    <dbReference type="NCBI Taxonomy" id="39272"/>
    <lineage>
        <taxon>Eukaryota</taxon>
        <taxon>Metazoa</taxon>
        <taxon>Ecdysozoa</taxon>
        <taxon>Arthropoda</taxon>
        <taxon>Hexapoda</taxon>
        <taxon>Collembola</taxon>
        <taxon>Symphypleona</taxon>
        <taxon>Sminthuridae</taxon>
        <taxon>Allacma</taxon>
    </lineage>
</organism>
<keyword evidence="1" id="KW-1133">Transmembrane helix</keyword>
<gene>
    <name evidence="2" type="ORF">AFUS01_LOCUS4360</name>
</gene>
<keyword evidence="1" id="KW-0472">Membrane</keyword>
<evidence type="ECO:0000256" key="1">
    <source>
        <dbReference type="SAM" id="Phobius"/>
    </source>
</evidence>
<evidence type="ECO:0000313" key="3">
    <source>
        <dbReference type="Proteomes" id="UP000708208"/>
    </source>
</evidence>